<feature type="domain" description="Non-reducing end beta-L-arabinofuranosidase-like GH127 catalytic" evidence="2">
    <location>
        <begin position="208"/>
        <end position="543"/>
    </location>
</feature>
<dbReference type="Pfam" id="PF07944">
    <property type="entry name" value="Beta-AFase-like_GH127_cat"/>
    <property type="match status" value="1"/>
</dbReference>
<feature type="signal peptide" evidence="1">
    <location>
        <begin position="1"/>
        <end position="16"/>
    </location>
</feature>
<reference evidence="3 4" key="1">
    <citation type="journal article" date="2015" name="Genome Biol. Evol.">
        <title>Comparative Genomics of a Bacterivorous Green Alga Reveals Evolutionary Causalities and Consequences of Phago-Mixotrophic Mode of Nutrition.</title>
        <authorList>
            <person name="Burns J.A."/>
            <person name="Paasch A."/>
            <person name="Narechania A."/>
            <person name="Kim E."/>
        </authorList>
    </citation>
    <scope>NUCLEOTIDE SEQUENCE [LARGE SCALE GENOMIC DNA]</scope>
    <source>
        <strain evidence="3 4">PLY_AMNH</strain>
    </source>
</reference>
<dbReference type="AlphaFoldDB" id="A0AAE0L1G7"/>
<evidence type="ECO:0000313" key="3">
    <source>
        <dbReference type="EMBL" id="KAK3268412.1"/>
    </source>
</evidence>
<dbReference type="PANTHER" id="PTHR31151">
    <property type="entry name" value="PROLINE-TRNA LIGASE (DUF1680)"/>
    <property type="match status" value="1"/>
</dbReference>
<dbReference type="SUPFAM" id="SSF48208">
    <property type="entry name" value="Six-hairpin glycosidases"/>
    <property type="match status" value="1"/>
</dbReference>
<proteinExistence type="predicted"/>
<comment type="caution">
    <text evidence="3">The sequence shown here is derived from an EMBL/GenBank/DDBJ whole genome shotgun (WGS) entry which is preliminary data.</text>
</comment>
<dbReference type="Proteomes" id="UP001190700">
    <property type="component" value="Unassembled WGS sequence"/>
</dbReference>
<dbReference type="EMBL" id="LGRX02011843">
    <property type="protein sequence ID" value="KAK3268412.1"/>
    <property type="molecule type" value="Genomic_DNA"/>
</dbReference>
<dbReference type="InterPro" id="IPR012878">
    <property type="entry name" value="Beta-AFase-like_GH127_cat"/>
</dbReference>
<dbReference type="GO" id="GO:0005975">
    <property type="term" value="P:carbohydrate metabolic process"/>
    <property type="evidence" value="ECO:0007669"/>
    <property type="project" value="InterPro"/>
</dbReference>
<gene>
    <name evidence="3" type="ORF">CYMTET_23081</name>
</gene>
<organism evidence="3 4">
    <name type="scientific">Cymbomonas tetramitiformis</name>
    <dbReference type="NCBI Taxonomy" id="36881"/>
    <lineage>
        <taxon>Eukaryota</taxon>
        <taxon>Viridiplantae</taxon>
        <taxon>Chlorophyta</taxon>
        <taxon>Pyramimonadophyceae</taxon>
        <taxon>Pyramimonadales</taxon>
        <taxon>Pyramimonadaceae</taxon>
        <taxon>Cymbomonas</taxon>
    </lineage>
</organism>
<protein>
    <recommendedName>
        <fullName evidence="2">Non-reducing end beta-L-arabinofuranosidase-like GH127 catalytic domain-containing protein</fullName>
    </recommendedName>
</protein>
<evidence type="ECO:0000259" key="2">
    <source>
        <dbReference type="Pfam" id="PF07944"/>
    </source>
</evidence>
<evidence type="ECO:0000313" key="4">
    <source>
        <dbReference type="Proteomes" id="UP001190700"/>
    </source>
</evidence>
<accession>A0AAE0L1G7</accession>
<dbReference type="InterPro" id="IPR008928">
    <property type="entry name" value="6-hairpin_glycosidase_sf"/>
</dbReference>
<keyword evidence="4" id="KW-1185">Reference proteome</keyword>
<evidence type="ECO:0000256" key="1">
    <source>
        <dbReference type="SAM" id="SignalP"/>
    </source>
</evidence>
<name>A0AAE0L1G7_9CHLO</name>
<dbReference type="PANTHER" id="PTHR31151:SF0">
    <property type="entry name" value="PROLINE-TRNA LIGASE (DUF1680)"/>
    <property type="match status" value="1"/>
</dbReference>
<feature type="chain" id="PRO_5042220945" description="Non-reducing end beta-L-arabinofuranosidase-like GH127 catalytic domain-containing protein" evidence="1">
    <location>
        <begin position="17"/>
        <end position="594"/>
    </location>
</feature>
<sequence length="594" mass="65537">MRAAALGFFLVSQVVALSKGETDNPSIFPLTASIERTEPLLVEAAASAFKLSQVTLEPTSRYGVAQQRNMEYVTSLNNTKLGCIFTSAANLTDCSAAPSSFWQTYVKNSTLPFGYSYELGYLSAADDDKPPGHMTYEACLNNCTASSTCLGITFQSPAPKPKGDVFCYMKSAIHFTPVDPSGNCPSPGKSGQPRCSPLEGEMGLGGYYGHYQGHWLSAMAFLYNNTGKASIKTKAADFVNTLSKSQDAWGTMYPAKEGYLFPYDPIVFDVLEERTPRPLHNLYSVPFYTVHKIMAGMLDQYTHAGNKQALKVVLGMARWVQHNVETTLSQGGEALWQRVLGTEWGGMNEVLFNLYDITGNPTYIKTGRYFNHWVWSAPLAAGVDDLNHNHANTHIPEIIGNAKGYEVSGNLTDKAIALNFFDALTQNHTYATAGSNDGEYWHMPAQLGSTLNDRTEESCTQYNTLKLARHLYLWTANSTLFDFYERAILNGILGNQNHLDQAMTSFIYFLPLGGGGVTKLWGRSDFSFPCCWGTLSEQFSKLADSIFFQSADHSTVYVNQFVSASVDWLEQQVLPCILAKSAARRIAVGRRDLS</sequence>
<keyword evidence="1" id="KW-0732">Signal</keyword>